<dbReference type="Proteomes" id="UP000282433">
    <property type="component" value="Chromosome"/>
</dbReference>
<evidence type="ECO:0000256" key="1">
    <source>
        <dbReference type="SAM" id="Phobius"/>
    </source>
</evidence>
<dbReference type="Gene3D" id="1.20.1250.20">
    <property type="entry name" value="MFS general substrate transporter like domains"/>
    <property type="match status" value="1"/>
</dbReference>
<reference evidence="2 3" key="1">
    <citation type="submission" date="2018-12" db="EMBL/GenBank/DDBJ databases">
        <authorList>
            <consortium name="Pathogen Informatics"/>
        </authorList>
    </citation>
    <scope>NUCLEOTIDE SEQUENCE [LARGE SCALE GENOMIC DNA]</scope>
    <source>
        <strain evidence="2 3">NCTC13635</strain>
    </source>
</reference>
<gene>
    <name evidence="2" type="primary">dtpT_2</name>
    <name evidence="2" type="ORF">NCTC13635_02627</name>
</gene>
<name>A0A447RQU3_KLEPN</name>
<sequence>MHSSVNKNESRTFFGHPYPLGSLFFTEMWERFSFYGIRPLLILFMAATVYDGGMGLARENASAIVGIFAGSMYLAALPGGWLADKLAWPTTRRLVRLYPDRPGAPVDRSVSMAGQRSVLYRSDVYRPGFRVV</sequence>
<accession>A0A447RQU3</accession>
<dbReference type="AlphaFoldDB" id="A0A447RQU3"/>
<feature type="transmembrane region" description="Helical" evidence="1">
    <location>
        <begin position="62"/>
        <end position="83"/>
    </location>
</feature>
<keyword evidence="1" id="KW-0812">Transmembrane</keyword>
<evidence type="ECO:0000313" key="3">
    <source>
        <dbReference type="Proteomes" id="UP000282433"/>
    </source>
</evidence>
<dbReference type="InterPro" id="IPR036259">
    <property type="entry name" value="MFS_trans_sf"/>
</dbReference>
<proteinExistence type="predicted"/>
<feature type="transmembrane region" description="Helical" evidence="1">
    <location>
        <begin position="32"/>
        <end position="50"/>
    </location>
</feature>
<dbReference type="SUPFAM" id="SSF103473">
    <property type="entry name" value="MFS general substrate transporter"/>
    <property type="match status" value="1"/>
</dbReference>
<protein>
    <submittedName>
        <fullName evidence="2">Di-/tripeptide transporter</fullName>
    </submittedName>
</protein>
<keyword evidence="1" id="KW-1133">Transmembrane helix</keyword>
<evidence type="ECO:0000313" key="2">
    <source>
        <dbReference type="EMBL" id="VEB02142.1"/>
    </source>
</evidence>
<keyword evidence="1" id="KW-0472">Membrane</keyword>
<dbReference type="EMBL" id="LR134162">
    <property type="protein sequence ID" value="VEB02142.1"/>
    <property type="molecule type" value="Genomic_DNA"/>
</dbReference>
<organism evidence="2 3">
    <name type="scientific">Klebsiella pneumoniae</name>
    <dbReference type="NCBI Taxonomy" id="573"/>
    <lineage>
        <taxon>Bacteria</taxon>
        <taxon>Pseudomonadati</taxon>
        <taxon>Pseudomonadota</taxon>
        <taxon>Gammaproteobacteria</taxon>
        <taxon>Enterobacterales</taxon>
        <taxon>Enterobacteriaceae</taxon>
        <taxon>Klebsiella/Raoultella group</taxon>
        <taxon>Klebsiella</taxon>
        <taxon>Klebsiella pneumoniae complex</taxon>
    </lineage>
</organism>